<evidence type="ECO:0000313" key="2">
    <source>
        <dbReference type="EMBL" id="KGA98619.1"/>
    </source>
</evidence>
<keyword evidence="3" id="KW-1185">Reference proteome</keyword>
<protein>
    <submittedName>
        <fullName evidence="2">Uncharacterized protein</fullName>
    </submittedName>
</protein>
<reference evidence="2 3" key="1">
    <citation type="journal article" date="2014" name="Genome Announc.">
        <title>Draft Genome Sequence of Bacillus alcalophilus AV1934, a Classic Alkaliphile Isolated from Human Feces in 1934.</title>
        <authorList>
            <person name="Attie O."/>
            <person name="Jayaprakash A."/>
            <person name="Shah H."/>
            <person name="Paulsen I.T."/>
            <person name="Morino M."/>
            <person name="Takahashi Y."/>
            <person name="Narumi I."/>
            <person name="Sachidanandam R."/>
            <person name="Satoh K."/>
            <person name="Ito M."/>
            <person name="Krulwich T.A."/>
        </authorList>
    </citation>
    <scope>NUCLEOTIDE SEQUENCE [LARGE SCALE GENOMIC DNA]</scope>
    <source>
        <strain evidence="2 3">AV1934</strain>
    </source>
</reference>
<feature type="compositionally biased region" description="Basic and acidic residues" evidence="1">
    <location>
        <begin position="1"/>
        <end position="36"/>
    </location>
</feature>
<feature type="region of interest" description="Disordered" evidence="1">
    <location>
        <begin position="1"/>
        <end position="43"/>
    </location>
</feature>
<dbReference type="AlphaFoldDB" id="A0A094WLI3"/>
<sequence length="67" mass="7768">MEMEARKGKERSEKRCPNGDGDNKTQSRREIVISKKEHNHKIKSQRVNVTNKVRDGAYKKPINLSAF</sequence>
<dbReference type="Proteomes" id="UP000002754">
    <property type="component" value="Unassembled WGS sequence"/>
</dbReference>
<organism evidence="2 3">
    <name type="scientific">Alkalihalobacillus alcalophilus ATCC 27647 = CGMCC 1.3604</name>
    <dbReference type="NCBI Taxonomy" id="1218173"/>
    <lineage>
        <taxon>Bacteria</taxon>
        <taxon>Bacillati</taxon>
        <taxon>Bacillota</taxon>
        <taxon>Bacilli</taxon>
        <taxon>Bacillales</taxon>
        <taxon>Bacillaceae</taxon>
        <taxon>Alkalihalobacillus</taxon>
    </lineage>
</organism>
<comment type="caution">
    <text evidence="2">The sequence shown here is derived from an EMBL/GenBank/DDBJ whole genome shotgun (WGS) entry which is preliminary data.</text>
</comment>
<dbReference type="EMBL" id="ALPT02000008">
    <property type="protein sequence ID" value="KGA98619.1"/>
    <property type="molecule type" value="Genomic_DNA"/>
</dbReference>
<gene>
    <name evidence="2" type="ORF">BALCAV_0203790</name>
</gene>
<accession>A0A094WLI3</accession>
<proteinExistence type="predicted"/>
<name>A0A094WLI3_ALKAL</name>
<evidence type="ECO:0000313" key="3">
    <source>
        <dbReference type="Proteomes" id="UP000002754"/>
    </source>
</evidence>
<evidence type="ECO:0000256" key="1">
    <source>
        <dbReference type="SAM" id="MobiDB-lite"/>
    </source>
</evidence>